<comment type="caution">
    <text evidence="2">The sequence shown here is derived from an EMBL/GenBank/DDBJ whole genome shotgun (WGS) entry which is preliminary data.</text>
</comment>
<evidence type="ECO:0008006" key="4">
    <source>
        <dbReference type="Google" id="ProtNLM"/>
    </source>
</evidence>
<name>A0AAE0IY80_9PEZI</name>
<keyword evidence="1" id="KW-0732">Signal</keyword>
<evidence type="ECO:0000313" key="2">
    <source>
        <dbReference type="EMBL" id="KAK3333102.1"/>
    </source>
</evidence>
<accession>A0AAE0IY80</accession>
<sequence>MGGCFYSILFFFLWFLFSSSSSNIRYIRACRYPPLSSFVRIIQQKHDCVCHLFTSALFPPPETNTYLEKEQSVGTKGSSWIDQIGGHEIRIYAVPGCLGICR</sequence>
<reference evidence="2" key="2">
    <citation type="submission" date="2023-06" db="EMBL/GenBank/DDBJ databases">
        <authorList>
            <consortium name="Lawrence Berkeley National Laboratory"/>
            <person name="Haridas S."/>
            <person name="Hensen N."/>
            <person name="Bonometti L."/>
            <person name="Westerberg I."/>
            <person name="Brannstrom I.O."/>
            <person name="Guillou S."/>
            <person name="Cros-Aarteil S."/>
            <person name="Calhoun S."/>
            <person name="Kuo A."/>
            <person name="Mondo S."/>
            <person name="Pangilinan J."/>
            <person name="Riley R."/>
            <person name="Labutti K."/>
            <person name="Andreopoulos B."/>
            <person name="Lipzen A."/>
            <person name="Chen C."/>
            <person name="Yanf M."/>
            <person name="Daum C."/>
            <person name="Ng V."/>
            <person name="Clum A."/>
            <person name="Steindorff A."/>
            <person name="Ohm R."/>
            <person name="Martin F."/>
            <person name="Silar P."/>
            <person name="Natvig D."/>
            <person name="Lalanne C."/>
            <person name="Gautier V."/>
            <person name="Ament-Velasquez S.L."/>
            <person name="Kruys A."/>
            <person name="Hutchinson M.I."/>
            <person name="Powell A.J."/>
            <person name="Barry K."/>
            <person name="Miller A.N."/>
            <person name="Grigoriev I.V."/>
            <person name="Debuchy R."/>
            <person name="Gladieux P."/>
            <person name="Thoren M.H."/>
            <person name="Johannesson H."/>
        </authorList>
    </citation>
    <scope>NUCLEOTIDE SEQUENCE</scope>
    <source>
        <strain evidence="2">SMH4131-1</strain>
    </source>
</reference>
<dbReference type="AlphaFoldDB" id="A0AAE0IY80"/>
<dbReference type="Proteomes" id="UP001286456">
    <property type="component" value="Unassembled WGS sequence"/>
</dbReference>
<dbReference type="EMBL" id="JAUEPO010000002">
    <property type="protein sequence ID" value="KAK3333102.1"/>
    <property type="molecule type" value="Genomic_DNA"/>
</dbReference>
<evidence type="ECO:0000256" key="1">
    <source>
        <dbReference type="SAM" id="SignalP"/>
    </source>
</evidence>
<feature type="chain" id="PRO_5042154849" description="Secreted protein" evidence="1">
    <location>
        <begin position="22"/>
        <end position="102"/>
    </location>
</feature>
<protein>
    <recommendedName>
        <fullName evidence="4">Secreted protein</fullName>
    </recommendedName>
</protein>
<reference evidence="2" key="1">
    <citation type="journal article" date="2023" name="Mol. Phylogenet. Evol.">
        <title>Genome-scale phylogeny and comparative genomics of the fungal order Sordariales.</title>
        <authorList>
            <person name="Hensen N."/>
            <person name="Bonometti L."/>
            <person name="Westerberg I."/>
            <person name="Brannstrom I.O."/>
            <person name="Guillou S."/>
            <person name="Cros-Aarteil S."/>
            <person name="Calhoun S."/>
            <person name="Haridas S."/>
            <person name="Kuo A."/>
            <person name="Mondo S."/>
            <person name="Pangilinan J."/>
            <person name="Riley R."/>
            <person name="LaButti K."/>
            <person name="Andreopoulos B."/>
            <person name="Lipzen A."/>
            <person name="Chen C."/>
            <person name="Yan M."/>
            <person name="Daum C."/>
            <person name="Ng V."/>
            <person name="Clum A."/>
            <person name="Steindorff A."/>
            <person name="Ohm R.A."/>
            <person name="Martin F."/>
            <person name="Silar P."/>
            <person name="Natvig D.O."/>
            <person name="Lalanne C."/>
            <person name="Gautier V."/>
            <person name="Ament-Velasquez S.L."/>
            <person name="Kruys A."/>
            <person name="Hutchinson M.I."/>
            <person name="Powell A.J."/>
            <person name="Barry K."/>
            <person name="Miller A.N."/>
            <person name="Grigoriev I.V."/>
            <person name="Debuchy R."/>
            <person name="Gladieux P."/>
            <person name="Hiltunen Thoren M."/>
            <person name="Johannesson H."/>
        </authorList>
    </citation>
    <scope>NUCLEOTIDE SEQUENCE</scope>
    <source>
        <strain evidence="2">SMH4131-1</strain>
    </source>
</reference>
<feature type="signal peptide" evidence="1">
    <location>
        <begin position="1"/>
        <end position="21"/>
    </location>
</feature>
<organism evidence="2 3">
    <name type="scientific">Cercophora scortea</name>
    <dbReference type="NCBI Taxonomy" id="314031"/>
    <lineage>
        <taxon>Eukaryota</taxon>
        <taxon>Fungi</taxon>
        <taxon>Dikarya</taxon>
        <taxon>Ascomycota</taxon>
        <taxon>Pezizomycotina</taxon>
        <taxon>Sordariomycetes</taxon>
        <taxon>Sordariomycetidae</taxon>
        <taxon>Sordariales</taxon>
        <taxon>Lasiosphaeriaceae</taxon>
        <taxon>Cercophora</taxon>
    </lineage>
</organism>
<gene>
    <name evidence="2" type="ORF">B0T19DRAFT_116752</name>
</gene>
<proteinExistence type="predicted"/>
<keyword evidence="3" id="KW-1185">Reference proteome</keyword>
<evidence type="ECO:0000313" key="3">
    <source>
        <dbReference type="Proteomes" id="UP001286456"/>
    </source>
</evidence>